<keyword evidence="1" id="KW-0805">Transcription regulation</keyword>
<dbReference type="Proteomes" id="UP000660885">
    <property type="component" value="Unassembled WGS sequence"/>
</dbReference>
<evidence type="ECO:0000256" key="2">
    <source>
        <dbReference type="ARBA" id="ARBA00023125"/>
    </source>
</evidence>
<dbReference type="PROSITE" id="PS50977">
    <property type="entry name" value="HTH_TETR_2"/>
    <property type="match status" value="1"/>
</dbReference>
<protein>
    <submittedName>
        <fullName evidence="6">TetR/AcrR family transcriptional regulator</fullName>
    </submittedName>
</protein>
<dbReference type="RefSeq" id="WP_202829598.1">
    <property type="nucleotide sequence ID" value="NZ_JAETWB010000001.1"/>
</dbReference>
<dbReference type="InterPro" id="IPR041479">
    <property type="entry name" value="TetR_CgmR_C"/>
</dbReference>
<keyword evidence="7" id="KW-1185">Reference proteome</keyword>
<feature type="domain" description="HTH tetR-type" evidence="5">
    <location>
        <begin position="11"/>
        <end position="71"/>
    </location>
</feature>
<sequence>MMDGSIHPTPVDARTRILDAAESLVRAKGVAGLTLEAAARLAGVSKGGLLYHFASKEALLTGLIARMAEFMAEDFAAGVAAQPEGPGRVARAMLAWGFGQTPEAMNERCDRAAAVFLATFHHDPALLDPVRAVIAGMRRQVAEDGLPPGIGGVVMAAGDGLFVARIFGTYTPLPEELDAMHATLSRLIEEALP</sequence>
<dbReference type="PANTHER" id="PTHR30055:SF234">
    <property type="entry name" value="HTH-TYPE TRANSCRIPTIONAL REGULATOR BETI"/>
    <property type="match status" value="1"/>
</dbReference>
<organism evidence="6 7">
    <name type="scientific">Belnapia arida</name>
    <dbReference type="NCBI Taxonomy" id="2804533"/>
    <lineage>
        <taxon>Bacteria</taxon>
        <taxon>Pseudomonadati</taxon>
        <taxon>Pseudomonadota</taxon>
        <taxon>Alphaproteobacteria</taxon>
        <taxon>Acetobacterales</taxon>
        <taxon>Roseomonadaceae</taxon>
        <taxon>Belnapia</taxon>
    </lineage>
</organism>
<evidence type="ECO:0000256" key="3">
    <source>
        <dbReference type="ARBA" id="ARBA00023163"/>
    </source>
</evidence>
<dbReference type="InterPro" id="IPR001647">
    <property type="entry name" value="HTH_TetR"/>
</dbReference>
<feature type="DNA-binding region" description="H-T-H motif" evidence="4">
    <location>
        <begin position="34"/>
        <end position="53"/>
    </location>
</feature>
<dbReference type="InterPro" id="IPR050109">
    <property type="entry name" value="HTH-type_TetR-like_transc_reg"/>
</dbReference>
<evidence type="ECO:0000313" key="7">
    <source>
        <dbReference type="Proteomes" id="UP000660885"/>
    </source>
</evidence>
<keyword evidence="2 4" id="KW-0238">DNA-binding</keyword>
<gene>
    <name evidence="6" type="ORF">JMJ56_00170</name>
</gene>
<name>A0ABS1TVL6_9PROT</name>
<dbReference type="PANTHER" id="PTHR30055">
    <property type="entry name" value="HTH-TYPE TRANSCRIPTIONAL REGULATOR RUTR"/>
    <property type="match status" value="1"/>
</dbReference>
<dbReference type="SUPFAM" id="SSF46689">
    <property type="entry name" value="Homeodomain-like"/>
    <property type="match status" value="1"/>
</dbReference>
<dbReference type="PRINTS" id="PR00455">
    <property type="entry name" value="HTHTETR"/>
</dbReference>
<dbReference type="InterPro" id="IPR009057">
    <property type="entry name" value="Homeodomain-like_sf"/>
</dbReference>
<keyword evidence="3" id="KW-0804">Transcription</keyword>
<dbReference type="Pfam" id="PF17937">
    <property type="entry name" value="TetR_C_28"/>
    <property type="match status" value="1"/>
</dbReference>
<evidence type="ECO:0000259" key="5">
    <source>
        <dbReference type="PROSITE" id="PS50977"/>
    </source>
</evidence>
<accession>A0ABS1TVL6</accession>
<evidence type="ECO:0000313" key="6">
    <source>
        <dbReference type="EMBL" id="MBL6076394.1"/>
    </source>
</evidence>
<dbReference type="EMBL" id="JAETWB010000001">
    <property type="protein sequence ID" value="MBL6076394.1"/>
    <property type="molecule type" value="Genomic_DNA"/>
</dbReference>
<reference evidence="6 7" key="1">
    <citation type="submission" date="2021-01" db="EMBL/GenBank/DDBJ databases">
        <title>Belnapia mucosa sp. nov. and Belnapia arida sp. nov., isolated from the Tabernas Desert (Almeria, Spain).</title>
        <authorList>
            <person name="Molina-Menor E."/>
            <person name="Vidal-Verdu A."/>
            <person name="Calonge A."/>
            <person name="Satari L."/>
            <person name="Pereto J."/>
            <person name="Porcar M."/>
        </authorList>
    </citation>
    <scope>NUCLEOTIDE SEQUENCE [LARGE SCALE GENOMIC DNA]</scope>
    <source>
        <strain evidence="6 7">T18</strain>
    </source>
</reference>
<evidence type="ECO:0000256" key="4">
    <source>
        <dbReference type="PROSITE-ProRule" id="PRU00335"/>
    </source>
</evidence>
<comment type="caution">
    <text evidence="6">The sequence shown here is derived from an EMBL/GenBank/DDBJ whole genome shotgun (WGS) entry which is preliminary data.</text>
</comment>
<proteinExistence type="predicted"/>
<dbReference type="Gene3D" id="1.10.357.10">
    <property type="entry name" value="Tetracycline Repressor, domain 2"/>
    <property type="match status" value="1"/>
</dbReference>
<evidence type="ECO:0000256" key="1">
    <source>
        <dbReference type="ARBA" id="ARBA00023015"/>
    </source>
</evidence>
<dbReference type="Pfam" id="PF00440">
    <property type="entry name" value="TetR_N"/>
    <property type="match status" value="1"/>
</dbReference>